<evidence type="ECO:0008006" key="3">
    <source>
        <dbReference type="Google" id="ProtNLM"/>
    </source>
</evidence>
<evidence type="ECO:0000313" key="1">
    <source>
        <dbReference type="EMBL" id="VDN29713.1"/>
    </source>
</evidence>
<sequence>MFANGFPEDWKSTLKEYFYVVKTTNPLNASHYFSVMARRRSSGFIRCQSRLSTGTVFNKSNRRSDRLSILPAPGALPVPIEEEDEQKENSTSRKNWLVLVPSPILFFAGVRLEGRVSDEEDSIVFVPAVHSSKHDSLENLPRIEYPDSIGPEESDQDFSVGVSFYYSSTLQDHMLTKFQPVFEEPHVSIREIDAQAKESKVLDDDNHLAVVPVSTDVFKIPSRRPSKGFTALFNEFSCPLLF</sequence>
<name>A0A3P7MZX8_CYLGO</name>
<gene>
    <name evidence="1" type="ORF">CGOC_LOCUS11334</name>
</gene>
<dbReference type="OrthoDB" id="2195551at2759"/>
<organism evidence="1 2">
    <name type="scientific">Cylicostephanus goldi</name>
    <name type="common">Nematode worm</name>
    <dbReference type="NCBI Taxonomy" id="71465"/>
    <lineage>
        <taxon>Eukaryota</taxon>
        <taxon>Metazoa</taxon>
        <taxon>Ecdysozoa</taxon>
        <taxon>Nematoda</taxon>
        <taxon>Chromadorea</taxon>
        <taxon>Rhabditida</taxon>
        <taxon>Rhabditina</taxon>
        <taxon>Rhabditomorpha</taxon>
        <taxon>Strongyloidea</taxon>
        <taxon>Strongylidae</taxon>
        <taxon>Cylicostephanus</taxon>
    </lineage>
</organism>
<proteinExistence type="predicted"/>
<dbReference type="AlphaFoldDB" id="A0A3P7MZX8"/>
<dbReference type="Proteomes" id="UP000271889">
    <property type="component" value="Unassembled WGS sequence"/>
</dbReference>
<protein>
    <recommendedName>
        <fullName evidence="3">SANTA domain-containing protein</fullName>
    </recommendedName>
</protein>
<evidence type="ECO:0000313" key="2">
    <source>
        <dbReference type="Proteomes" id="UP000271889"/>
    </source>
</evidence>
<dbReference type="EMBL" id="UYRV01115840">
    <property type="protein sequence ID" value="VDN29713.1"/>
    <property type="molecule type" value="Genomic_DNA"/>
</dbReference>
<accession>A0A3P7MZX8</accession>
<reference evidence="1 2" key="1">
    <citation type="submission" date="2018-11" db="EMBL/GenBank/DDBJ databases">
        <authorList>
            <consortium name="Pathogen Informatics"/>
        </authorList>
    </citation>
    <scope>NUCLEOTIDE SEQUENCE [LARGE SCALE GENOMIC DNA]</scope>
</reference>
<keyword evidence="2" id="KW-1185">Reference proteome</keyword>